<evidence type="ECO:0000256" key="1">
    <source>
        <dbReference type="ARBA" id="ARBA00004651"/>
    </source>
</evidence>
<dbReference type="PANTHER" id="PTHR30598:SF3">
    <property type="entry name" value="RESPIRATORY NITRATE REDUCTASE 1 GAMMA CHAIN"/>
    <property type="match status" value="1"/>
</dbReference>
<keyword evidence="5" id="KW-0249">Electron transport</keyword>
<comment type="subcellular location">
    <subcellularLocation>
        <location evidence="1">Cell membrane</location>
        <topology evidence="1">Multi-pass membrane protein</topology>
    </subcellularLocation>
</comment>
<evidence type="ECO:0000256" key="7">
    <source>
        <dbReference type="ARBA" id="ARBA00023002"/>
    </source>
</evidence>
<feature type="transmembrane region" description="Helical" evidence="9">
    <location>
        <begin position="6"/>
        <end position="26"/>
    </location>
</feature>
<keyword evidence="3" id="KW-1003">Cell membrane</keyword>
<name>A0A644TLQ2_9ZZZZ</name>
<keyword evidence="4 9" id="KW-0812">Transmembrane</keyword>
<dbReference type="InterPro" id="IPR023234">
    <property type="entry name" value="NarG-like_domain"/>
</dbReference>
<evidence type="ECO:0000256" key="2">
    <source>
        <dbReference type="ARBA" id="ARBA00022448"/>
    </source>
</evidence>
<evidence type="ECO:0000256" key="9">
    <source>
        <dbReference type="SAM" id="Phobius"/>
    </source>
</evidence>
<dbReference type="GO" id="GO:0020037">
    <property type="term" value="F:heme binding"/>
    <property type="evidence" value="ECO:0007669"/>
    <property type="project" value="TreeGrafter"/>
</dbReference>
<dbReference type="EMBL" id="VSSQ01000039">
    <property type="protein sequence ID" value="MPL67905.1"/>
    <property type="molecule type" value="Genomic_DNA"/>
</dbReference>
<feature type="transmembrane region" description="Helical" evidence="9">
    <location>
        <begin position="197"/>
        <end position="215"/>
    </location>
</feature>
<evidence type="ECO:0000256" key="3">
    <source>
        <dbReference type="ARBA" id="ARBA00022475"/>
    </source>
</evidence>
<feature type="domain" description="NarG-like" evidence="10">
    <location>
        <begin position="68"/>
        <end position="222"/>
    </location>
</feature>
<gene>
    <name evidence="11" type="ORF">SDC9_13608</name>
</gene>
<evidence type="ECO:0000256" key="4">
    <source>
        <dbReference type="ARBA" id="ARBA00022692"/>
    </source>
</evidence>
<reference evidence="11" key="1">
    <citation type="submission" date="2019-08" db="EMBL/GenBank/DDBJ databases">
        <authorList>
            <person name="Kucharzyk K."/>
            <person name="Murdoch R.W."/>
            <person name="Higgins S."/>
            <person name="Loffler F."/>
        </authorList>
    </citation>
    <scope>NUCLEOTIDE SEQUENCE</scope>
</reference>
<dbReference type="InterPro" id="IPR036197">
    <property type="entry name" value="NarG-like_sf"/>
</dbReference>
<keyword evidence="7" id="KW-0560">Oxidoreductase</keyword>
<dbReference type="GO" id="GO:0008940">
    <property type="term" value="F:nitrate reductase activity"/>
    <property type="evidence" value="ECO:0007669"/>
    <property type="project" value="TreeGrafter"/>
</dbReference>
<dbReference type="GO" id="GO:0019645">
    <property type="term" value="P:anaerobic electron transport chain"/>
    <property type="evidence" value="ECO:0007669"/>
    <property type="project" value="TreeGrafter"/>
</dbReference>
<accession>A0A644TLQ2</accession>
<dbReference type="PANTHER" id="PTHR30598">
    <property type="entry name" value="NITRATE REDUCTASE PRIVATE CHAPERONE, REDOX ENZYME MATURATION PROTEIN REMP FAMILY"/>
    <property type="match status" value="1"/>
</dbReference>
<protein>
    <recommendedName>
        <fullName evidence="10">NarG-like domain-containing protein</fullName>
    </recommendedName>
</protein>
<evidence type="ECO:0000256" key="6">
    <source>
        <dbReference type="ARBA" id="ARBA00022989"/>
    </source>
</evidence>
<comment type="caution">
    <text evidence="11">The sequence shown here is derived from an EMBL/GenBank/DDBJ whole genome shotgun (WGS) entry which is preliminary data.</text>
</comment>
<feature type="transmembrane region" description="Helical" evidence="9">
    <location>
        <begin position="70"/>
        <end position="92"/>
    </location>
</feature>
<evidence type="ECO:0000256" key="5">
    <source>
        <dbReference type="ARBA" id="ARBA00022982"/>
    </source>
</evidence>
<keyword evidence="8 9" id="KW-0472">Membrane</keyword>
<dbReference type="Gene3D" id="1.20.950.20">
    <property type="entry name" value="Transmembrane di-heme cytochromes, Chain C"/>
    <property type="match status" value="1"/>
</dbReference>
<dbReference type="GO" id="GO:0005886">
    <property type="term" value="C:plasma membrane"/>
    <property type="evidence" value="ECO:0007669"/>
    <property type="project" value="UniProtKB-SubCell"/>
</dbReference>
<keyword evidence="6 9" id="KW-1133">Transmembrane helix</keyword>
<evidence type="ECO:0000259" key="10">
    <source>
        <dbReference type="Pfam" id="PF02665"/>
    </source>
</evidence>
<dbReference type="GO" id="GO:0009055">
    <property type="term" value="F:electron transfer activity"/>
    <property type="evidence" value="ECO:0007669"/>
    <property type="project" value="TreeGrafter"/>
</dbReference>
<dbReference type="InterPro" id="IPR051936">
    <property type="entry name" value="Heme-iron_electron_transfer"/>
</dbReference>
<dbReference type="SUPFAM" id="SSF103501">
    <property type="entry name" value="Respiratory nitrate reductase 1 gamma chain"/>
    <property type="match status" value="1"/>
</dbReference>
<dbReference type="Pfam" id="PF02665">
    <property type="entry name" value="Nitrate_red_gam"/>
    <property type="match status" value="1"/>
</dbReference>
<feature type="transmembrane region" description="Helical" evidence="9">
    <location>
        <begin position="112"/>
        <end position="133"/>
    </location>
</feature>
<evidence type="ECO:0000313" key="11">
    <source>
        <dbReference type="EMBL" id="MPL67905.1"/>
    </source>
</evidence>
<dbReference type="AlphaFoldDB" id="A0A644TLQ2"/>
<feature type="transmembrane region" description="Helical" evidence="9">
    <location>
        <begin position="153"/>
        <end position="177"/>
    </location>
</feature>
<proteinExistence type="predicted"/>
<sequence length="262" mass="28994">MLYFVGQIFPYIAAAVFLVGMIWRVWTWLNVPVPFGLTLSPAPRTLTGKAAAFGRELALFRSLWSGDRGLWLAAWLMHVSLFMVIGGHIVGISTLGNEFTAIGLTSEQSQRVSGIMAVASGLLLFFTLTVLLYRRTAIPEVKRLSDPADYFDLMLILAVVVSGLHMRLTSIEVDIAAVRAYMGGILSFQPVPIPNEWIFISHFFLVNLLLLYFPFSKLVHLAGSMVNQAMLIASPPVYPSSMKVDSSRVQSNVQIWRGGSQQ</sequence>
<organism evidence="11">
    <name type="scientific">bioreactor metagenome</name>
    <dbReference type="NCBI Taxonomy" id="1076179"/>
    <lineage>
        <taxon>unclassified sequences</taxon>
        <taxon>metagenomes</taxon>
        <taxon>ecological metagenomes</taxon>
    </lineage>
</organism>
<evidence type="ECO:0000256" key="8">
    <source>
        <dbReference type="ARBA" id="ARBA00023136"/>
    </source>
</evidence>
<keyword evidence="2" id="KW-0813">Transport</keyword>